<dbReference type="Gene3D" id="2.120.10.30">
    <property type="entry name" value="TolB, C-terminal domain"/>
    <property type="match status" value="2"/>
</dbReference>
<dbReference type="InterPro" id="IPR011042">
    <property type="entry name" value="6-blade_b-propeller_TolB-like"/>
</dbReference>
<dbReference type="PANTHER" id="PTHR10680:SF14">
    <property type="entry name" value="PEPTIDYL-GLYCINE ALPHA-AMIDATING MONOOXYGENASE"/>
    <property type="match status" value="1"/>
</dbReference>
<dbReference type="GO" id="GO:0005576">
    <property type="term" value="C:extracellular region"/>
    <property type="evidence" value="ECO:0007669"/>
    <property type="project" value="TreeGrafter"/>
</dbReference>
<dbReference type="EMBL" id="CAJNOG010000031">
    <property type="protein sequence ID" value="CAF0801909.1"/>
    <property type="molecule type" value="Genomic_DNA"/>
</dbReference>
<feature type="chain" id="PRO_5036222997" description="NHL repeat containing protein" evidence="5">
    <location>
        <begin position="19"/>
        <end position="406"/>
    </location>
</feature>
<keyword evidence="1 5" id="KW-0732">Signal</keyword>
<dbReference type="SUPFAM" id="SSF101898">
    <property type="entry name" value="NHL repeat"/>
    <property type="match status" value="1"/>
</dbReference>
<evidence type="ECO:0000256" key="2">
    <source>
        <dbReference type="ARBA" id="ARBA00022737"/>
    </source>
</evidence>
<evidence type="ECO:0000313" key="7">
    <source>
        <dbReference type="EMBL" id="CAF3772369.1"/>
    </source>
</evidence>
<proteinExistence type="predicted"/>
<gene>
    <name evidence="6" type="ORF">JYZ213_LOCUS5303</name>
    <name evidence="7" type="ORF">OXD698_LOCUS16663</name>
</gene>
<feature type="repeat" description="NHL" evidence="4">
    <location>
        <begin position="267"/>
        <end position="305"/>
    </location>
</feature>
<dbReference type="Pfam" id="PF01436">
    <property type="entry name" value="NHL"/>
    <property type="match status" value="2"/>
</dbReference>
<dbReference type="PROSITE" id="PS51125">
    <property type="entry name" value="NHL"/>
    <property type="match status" value="2"/>
</dbReference>
<dbReference type="PANTHER" id="PTHR10680">
    <property type="entry name" value="PEPTIDYL-GLYCINE ALPHA-AMIDATING MONOOXYGENASE"/>
    <property type="match status" value="1"/>
</dbReference>
<evidence type="ECO:0000256" key="4">
    <source>
        <dbReference type="PROSITE-ProRule" id="PRU00504"/>
    </source>
</evidence>
<sequence>MYCSIIFVILSVTVKVKSQICEKIPQYGQCSTNIACGCFHMVGADENTGVCGFLWPTCSRLLPCISSDNSCLQPNTICVQHPYCDDRPLCYPTTLIQENYCPPMINKTSLKWKQSAITVAGGHGHGSELNQLSSPSGIFIDDENTIYIADAHNHRIVTWKPDSKNGQVIAGGNGMGNGNDQLYWPSNMVFDKQNNSLIICDRGNGRVVQWLYQDRIKQQILISNIACEGVAIDKNEFLYVSDSWTNAVRRWKMGAYNEGVVVAGGNEKGSELNQFAEPNFIFVDEDQSVYVSDQDNHRVMKWKKDAKEGIVIAGGNGPGANLNQLIAPQGVVVDHLGQVYVADIGNHRVMRWCEGDEKGEIVVGGNGIGVESNQLFGPASLSFDDKGNLYVVERSSARVQKFLVDI</sequence>
<feature type="repeat" description="NHL" evidence="4">
    <location>
        <begin position="123"/>
        <end position="162"/>
    </location>
</feature>
<evidence type="ECO:0000256" key="3">
    <source>
        <dbReference type="ARBA" id="ARBA00023180"/>
    </source>
</evidence>
<name>A0A813SZG3_9BILA</name>
<dbReference type="Proteomes" id="UP000663844">
    <property type="component" value="Unassembled WGS sequence"/>
</dbReference>
<protein>
    <recommendedName>
        <fullName evidence="9">NHL repeat containing protein</fullName>
    </recommendedName>
</protein>
<evidence type="ECO:0000256" key="5">
    <source>
        <dbReference type="SAM" id="SignalP"/>
    </source>
</evidence>
<reference evidence="6" key="1">
    <citation type="submission" date="2021-02" db="EMBL/GenBank/DDBJ databases">
        <authorList>
            <person name="Nowell W R."/>
        </authorList>
    </citation>
    <scope>NUCLEOTIDE SEQUENCE</scope>
</reference>
<evidence type="ECO:0000256" key="1">
    <source>
        <dbReference type="ARBA" id="ARBA00022729"/>
    </source>
</evidence>
<evidence type="ECO:0008006" key="9">
    <source>
        <dbReference type="Google" id="ProtNLM"/>
    </source>
</evidence>
<accession>A0A813SZG3</accession>
<keyword evidence="3" id="KW-0325">Glycoprotein</keyword>
<organism evidence="6 8">
    <name type="scientific">Adineta steineri</name>
    <dbReference type="NCBI Taxonomy" id="433720"/>
    <lineage>
        <taxon>Eukaryota</taxon>
        <taxon>Metazoa</taxon>
        <taxon>Spiralia</taxon>
        <taxon>Gnathifera</taxon>
        <taxon>Rotifera</taxon>
        <taxon>Eurotatoria</taxon>
        <taxon>Bdelloidea</taxon>
        <taxon>Adinetida</taxon>
        <taxon>Adinetidae</taxon>
        <taxon>Adineta</taxon>
    </lineage>
</organism>
<evidence type="ECO:0000313" key="6">
    <source>
        <dbReference type="EMBL" id="CAF0801909.1"/>
    </source>
</evidence>
<dbReference type="InterPro" id="IPR001258">
    <property type="entry name" value="NHL_repeat"/>
</dbReference>
<comment type="caution">
    <text evidence="6">The sequence shown here is derived from an EMBL/GenBank/DDBJ whole genome shotgun (WGS) entry which is preliminary data.</text>
</comment>
<dbReference type="CDD" id="cd05819">
    <property type="entry name" value="NHL"/>
    <property type="match status" value="1"/>
</dbReference>
<dbReference type="Proteomes" id="UP000663845">
    <property type="component" value="Unassembled WGS sequence"/>
</dbReference>
<evidence type="ECO:0000313" key="8">
    <source>
        <dbReference type="Proteomes" id="UP000663845"/>
    </source>
</evidence>
<dbReference type="EMBL" id="CAJOAZ010001152">
    <property type="protein sequence ID" value="CAF3772369.1"/>
    <property type="molecule type" value="Genomic_DNA"/>
</dbReference>
<dbReference type="AlphaFoldDB" id="A0A813SZG3"/>
<keyword evidence="2" id="KW-0677">Repeat</keyword>
<feature type="signal peptide" evidence="5">
    <location>
        <begin position="1"/>
        <end position="18"/>
    </location>
</feature>